<evidence type="ECO:0000313" key="5">
    <source>
        <dbReference type="CGD" id="CAL0000186313"/>
    </source>
</evidence>
<evidence type="ECO:0000256" key="1">
    <source>
        <dbReference type="ARBA" id="ARBA00006538"/>
    </source>
</evidence>
<feature type="domain" description="Acyl-CoA thioesterase-like N-terminal HotDog" evidence="4">
    <location>
        <begin position="40"/>
        <end position="119"/>
    </location>
</feature>
<evidence type="ECO:0000256" key="2">
    <source>
        <dbReference type="ARBA" id="ARBA00022801"/>
    </source>
</evidence>
<dbReference type="STRING" id="237561.A0A1D8PHK2"/>
<dbReference type="EMBL" id="CP017624">
    <property type="protein sequence ID" value="AOW27606.1"/>
    <property type="molecule type" value="Genomic_DNA"/>
</dbReference>
<sequence length="298" mass="33907">MTDLTTVHQLPYVDIASVFDVKQIETYRYRGIKPLQKQSSQHRGVFGGNFVAQSLLVAIRSAPHGFQPHTIHSYFVRAGDDKTPIEWEVDEITNGRTFANRAIRGFQNGKVVFTANVSLTSKNSVKDIVKKTGTTPVIFQKEVETEYQDLKNNISKCPLFVENSNAHFTVRTFPINLSSDIYAFLSKFGAESKETVVGLTTEYQYVALATISDFVRLEEVFKIMGVEVDVSFNVSLDHSIYFHDNDFDATKWSTYLVEVTRWSHDRVMIVGKIYNDKGIHVASISQERLFVIKNKPKF</sequence>
<keyword evidence="2" id="KW-0378">Hydrolase</keyword>
<dbReference type="CDD" id="cd03445">
    <property type="entry name" value="Thioesterase_II_repeat2"/>
    <property type="match status" value="1"/>
</dbReference>
<dbReference type="GO" id="GO:0009062">
    <property type="term" value="P:fatty acid catabolic process"/>
    <property type="evidence" value="ECO:0000318"/>
    <property type="project" value="GO_Central"/>
</dbReference>
<dbReference type="GO" id="GO:0005782">
    <property type="term" value="C:peroxisomal matrix"/>
    <property type="evidence" value="ECO:0000318"/>
    <property type="project" value="GO_Central"/>
</dbReference>
<evidence type="ECO:0000259" key="3">
    <source>
        <dbReference type="Pfam" id="PF02551"/>
    </source>
</evidence>
<dbReference type="OrthoDB" id="68328at2759"/>
<reference evidence="6 7" key="2">
    <citation type="journal article" date="2007" name="Genome Biol.">
        <title>Assembly of the Candida albicans genome into sixteen supercontigs aligned on the eight chromosomes.</title>
        <authorList>
            <person name="van het Hoog M."/>
            <person name="Rast T.J."/>
            <person name="Martchenko M."/>
            <person name="Grindle S."/>
            <person name="Dignard D."/>
            <person name="Hogues H."/>
            <person name="Cuomo C."/>
            <person name="Berriman M."/>
            <person name="Scherer S."/>
            <person name="Magee B.B."/>
            <person name="Whiteway M."/>
            <person name="Chibana H."/>
            <person name="Nantel A."/>
            <person name="Magee P.T."/>
        </authorList>
    </citation>
    <scope>GENOME REANNOTATION</scope>
    <source>
        <strain evidence="7">SC5314 / ATCC MYA-2876</strain>
    </source>
</reference>
<name>A0A1D8PHK2_CANAL</name>
<dbReference type="eggNOG" id="KOG3016">
    <property type="taxonomic scope" value="Eukaryota"/>
</dbReference>
<protein>
    <submittedName>
        <fullName evidence="6">Uncharacterized protein</fullName>
    </submittedName>
</protein>
<accession>A0A1D8PHK2</accession>
<dbReference type="CDD" id="cd03444">
    <property type="entry name" value="Thioesterase_II_repeat1"/>
    <property type="match status" value="1"/>
</dbReference>
<dbReference type="Gene3D" id="2.40.160.210">
    <property type="entry name" value="Acyl-CoA thioesterase, double hotdog domain"/>
    <property type="match status" value="1"/>
</dbReference>
<keyword evidence="7" id="KW-1185">Reference proteome</keyword>
<reference evidence="6 7" key="1">
    <citation type="journal article" date="2004" name="Proc. Natl. Acad. Sci. U.S.A.">
        <title>The diploid genome sequence of Candida albicans.</title>
        <authorList>
            <person name="Jones T."/>
            <person name="Federspiel N.A."/>
            <person name="Chibana H."/>
            <person name="Dungan J."/>
            <person name="Kalman S."/>
            <person name="Magee B.B."/>
            <person name="Newport G."/>
            <person name="Thorstenson Y.R."/>
            <person name="Agabian N."/>
            <person name="Magee P.T."/>
            <person name="Davis R.W."/>
            <person name="Scherer S."/>
        </authorList>
    </citation>
    <scope>NUCLEOTIDE SEQUENCE [LARGE SCALE GENOMIC DNA]</scope>
    <source>
        <strain evidence="7">SC5314 / ATCC MYA-2876</strain>
    </source>
</reference>
<dbReference type="GO" id="GO:0047617">
    <property type="term" value="F:fatty acyl-CoA hydrolase activity"/>
    <property type="evidence" value="ECO:0000318"/>
    <property type="project" value="GO_Central"/>
</dbReference>
<dbReference type="PANTHER" id="PTHR11066:SF34">
    <property type="entry name" value="ACYL-COENZYME A THIOESTERASE 8"/>
    <property type="match status" value="1"/>
</dbReference>
<dbReference type="InterPro" id="IPR042171">
    <property type="entry name" value="Acyl-CoA_hotdog"/>
</dbReference>
<dbReference type="CGD" id="CAL0000186313">
    <property type="gene designation" value="orf19.12683"/>
</dbReference>
<feature type="domain" description="Acyl-CoA thioesterase 2 C-terminal" evidence="3">
    <location>
        <begin position="199"/>
        <end position="287"/>
    </location>
</feature>
<dbReference type="OMA" id="PTGERAF"/>
<dbReference type="FunFam" id="2.40.160.210:FF:000004">
    <property type="entry name" value="Acyl-CoA thioesterase 2"/>
    <property type="match status" value="1"/>
</dbReference>
<dbReference type="FunCoup" id="A0A1D8PHK2">
    <property type="interactions" value="179"/>
</dbReference>
<organism evidence="6 7">
    <name type="scientific">Candida albicans (strain SC5314 / ATCC MYA-2876)</name>
    <name type="common">Yeast</name>
    <dbReference type="NCBI Taxonomy" id="237561"/>
    <lineage>
        <taxon>Eukaryota</taxon>
        <taxon>Fungi</taxon>
        <taxon>Dikarya</taxon>
        <taxon>Ascomycota</taxon>
        <taxon>Saccharomycotina</taxon>
        <taxon>Pichiomycetes</taxon>
        <taxon>Debaryomycetaceae</taxon>
        <taxon>Candida/Lodderomyces clade</taxon>
        <taxon>Candida</taxon>
    </lineage>
</organism>
<dbReference type="VEuPathDB" id="FungiDB:C2_05960C_A"/>
<comment type="similarity">
    <text evidence="1">Belongs to the C/M/P thioester hydrolase family.</text>
</comment>
<reference evidence="6 7" key="3">
    <citation type="journal article" date="2013" name="Genome Biol.">
        <title>Assembly of a phased diploid Candida albicans genome facilitates allele-specific measurements and provides a simple model for repeat and indel structure.</title>
        <authorList>
            <person name="Muzzey D."/>
            <person name="Schwartz K."/>
            <person name="Weissman J.S."/>
            <person name="Sherlock G."/>
        </authorList>
    </citation>
    <scope>NUCLEOTIDE SEQUENCE [LARGE SCALE GENOMIC DNA]</scope>
    <source>
        <strain evidence="7">SC5314 / ATCC MYA-2876</strain>
    </source>
</reference>
<evidence type="ECO:0000313" key="6">
    <source>
        <dbReference type="EMBL" id="AOW27606.1"/>
    </source>
</evidence>
<dbReference type="KEGG" id="cal:CAALFM_C205960CA"/>
<dbReference type="PANTHER" id="PTHR11066">
    <property type="entry name" value="ACYL-COA THIOESTERASE"/>
    <property type="match status" value="1"/>
</dbReference>
<evidence type="ECO:0000313" key="7">
    <source>
        <dbReference type="Proteomes" id="UP000000559"/>
    </source>
</evidence>
<dbReference type="SUPFAM" id="SSF54637">
    <property type="entry name" value="Thioesterase/thiol ester dehydrase-isomerase"/>
    <property type="match status" value="2"/>
</dbReference>
<evidence type="ECO:0000259" key="4">
    <source>
        <dbReference type="Pfam" id="PF13622"/>
    </source>
</evidence>
<dbReference type="AlphaFoldDB" id="A0A1D8PHK2"/>
<dbReference type="GeneID" id="3647479"/>
<dbReference type="InParanoid" id="A0A1D8PHK2"/>
<gene>
    <name evidence="6" type="ordered locus">CAALFM_C205960CA</name>
    <name evidence="5" type="ordered locus">orf19.12683</name>
</gene>
<dbReference type="InterPro" id="IPR003703">
    <property type="entry name" value="Acyl_CoA_thio"/>
</dbReference>
<dbReference type="RefSeq" id="XP_710924.2">
    <property type="nucleotide sequence ID" value="XM_705832.2"/>
</dbReference>
<dbReference type="InterPro" id="IPR029069">
    <property type="entry name" value="HotDog_dom_sf"/>
</dbReference>
<dbReference type="SMR" id="A0A1D8PHK2"/>
<dbReference type="Proteomes" id="UP000000559">
    <property type="component" value="Chromosome 2"/>
</dbReference>
<dbReference type="GO" id="GO:0006637">
    <property type="term" value="P:acyl-CoA metabolic process"/>
    <property type="evidence" value="ECO:0000318"/>
    <property type="project" value="GO_Central"/>
</dbReference>
<dbReference type="InterPro" id="IPR025652">
    <property type="entry name" value="TesB_C"/>
</dbReference>
<proteinExistence type="inferred from homology"/>
<dbReference type="InterPro" id="IPR049449">
    <property type="entry name" value="TesB_ACOT8-like_N"/>
</dbReference>
<dbReference type="Pfam" id="PF02551">
    <property type="entry name" value="Acyl_CoA_thio"/>
    <property type="match status" value="1"/>
</dbReference>
<dbReference type="Pfam" id="PF13622">
    <property type="entry name" value="4HBT_3"/>
    <property type="match status" value="1"/>
</dbReference>